<proteinExistence type="predicted"/>
<gene>
    <name evidence="1" type="ORF">HPB47_008693</name>
</gene>
<keyword evidence="2" id="KW-1185">Reference proteome</keyword>
<organism evidence="1 2">
    <name type="scientific">Ixodes persulcatus</name>
    <name type="common">Taiga tick</name>
    <dbReference type="NCBI Taxonomy" id="34615"/>
    <lineage>
        <taxon>Eukaryota</taxon>
        <taxon>Metazoa</taxon>
        <taxon>Ecdysozoa</taxon>
        <taxon>Arthropoda</taxon>
        <taxon>Chelicerata</taxon>
        <taxon>Arachnida</taxon>
        <taxon>Acari</taxon>
        <taxon>Parasitiformes</taxon>
        <taxon>Ixodida</taxon>
        <taxon>Ixodoidea</taxon>
        <taxon>Ixodidae</taxon>
        <taxon>Ixodinae</taxon>
        <taxon>Ixodes</taxon>
    </lineage>
</organism>
<evidence type="ECO:0000313" key="1">
    <source>
        <dbReference type="EMBL" id="KAG0414152.1"/>
    </source>
</evidence>
<evidence type="ECO:0000313" key="2">
    <source>
        <dbReference type="Proteomes" id="UP000805193"/>
    </source>
</evidence>
<protein>
    <submittedName>
        <fullName evidence="1">Uncharacterized protein</fullName>
    </submittedName>
</protein>
<dbReference type="EMBL" id="JABSTQ010011197">
    <property type="protein sequence ID" value="KAG0414152.1"/>
    <property type="molecule type" value="Genomic_DNA"/>
</dbReference>
<reference evidence="1 2" key="1">
    <citation type="journal article" date="2020" name="Cell">
        <title>Large-Scale Comparative Analyses of Tick Genomes Elucidate Their Genetic Diversity and Vector Capacities.</title>
        <authorList>
            <consortium name="Tick Genome and Microbiome Consortium (TIGMIC)"/>
            <person name="Jia N."/>
            <person name="Wang J."/>
            <person name="Shi W."/>
            <person name="Du L."/>
            <person name="Sun Y."/>
            <person name="Zhan W."/>
            <person name="Jiang J.F."/>
            <person name="Wang Q."/>
            <person name="Zhang B."/>
            <person name="Ji P."/>
            <person name="Bell-Sakyi L."/>
            <person name="Cui X.M."/>
            <person name="Yuan T.T."/>
            <person name="Jiang B.G."/>
            <person name="Yang W.F."/>
            <person name="Lam T.T."/>
            <person name="Chang Q.C."/>
            <person name="Ding S.J."/>
            <person name="Wang X.J."/>
            <person name="Zhu J.G."/>
            <person name="Ruan X.D."/>
            <person name="Zhao L."/>
            <person name="Wei J.T."/>
            <person name="Ye R.Z."/>
            <person name="Que T.C."/>
            <person name="Du C.H."/>
            <person name="Zhou Y.H."/>
            <person name="Cheng J.X."/>
            <person name="Dai P.F."/>
            <person name="Guo W.B."/>
            <person name="Han X.H."/>
            <person name="Huang E.J."/>
            <person name="Li L.F."/>
            <person name="Wei W."/>
            <person name="Gao Y.C."/>
            <person name="Liu J.Z."/>
            <person name="Shao H.Z."/>
            <person name="Wang X."/>
            <person name="Wang C.C."/>
            <person name="Yang T.C."/>
            <person name="Huo Q.B."/>
            <person name="Li W."/>
            <person name="Chen H.Y."/>
            <person name="Chen S.E."/>
            <person name="Zhou L.G."/>
            <person name="Ni X.B."/>
            <person name="Tian J.H."/>
            <person name="Sheng Y."/>
            <person name="Liu T."/>
            <person name="Pan Y.S."/>
            <person name="Xia L.Y."/>
            <person name="Li J."/>
            <person name="Zhao F."/>
            <person name="Cao W.C."/>
        </authorList>
    </citation>
    <scope>NUCLEOTIDE SEQUENCE [LARGE SCALE GENOMIC DNA]</scope>
    <source>
        <strain evidence="1">Iper-2018</strain>
    </source>
</reference>
<dbReference type="Proteomes" id="UP000805193">
    <property type="component" value="Unassembled WGS sequence"/>
</dbReference>
<sequence>MGRCCVPNCRGNYDTGPKVRVFSFPKDVDRRIKWQRAVRRDDIEIATLRDPKVCELHFKKEYLKTTTSYTDSDGRTIEAPMSLTRLTSDAVPTIFPNSPAYLSDCAPVREKPEVKRKRVEATQLQDAIQLSLSAHKEEEQKNRVSSYDQFLSRLPDLHVADFWLIHKAKSAVLFVHIDDSMGHPEVERSVVVTDTMKVSASWRRVRLCFDEVAIPETLDDMRQLQCVLDRVQEFKAPDVCEKDEKLKACIELLFSLLDDLASNELLPQEKTEALAFLMEQLHLLLKGAAFRCLRDPNQEPVRALTDIQLEFLDAFVNWLDIWGSVKMDTGALTTDTHTALRLTSYSLVEVTRYCLEELNFEYVLLGKFQTDSLEDRFGCYRRLSGTNYHISVQQIFESETKLRLQDSLVFPDMQELCKPSGVTCDADKLMKDYSIKITENDLKEKEPSLPAITYIAGFCAHAALKKIPCEACALNLVTEERELQLDRNVLIENLTRGGLKFPQSVVINAVLHTQLVLEKLTLKENATRFHAEGNQREVLLSLSRHLLLDNEDLDICNNGHHPDTVLSNILRAAANTLLKNYVQMKTDQLRSRKAAVHLKKLQTLK</sequence>
<accession>A0AC60P4B5</accession>
<comment type="caution">
    <text evidence="1">The sequence shown here is derived from an EMBL/GenBank/DDBJ whole genome shotgun (WGS) entry which is preliminary data.</text>
</comment>
<name>A0AC60P4B5_IXOPE</name>